<evidence type="ECO:0000313" key="6">
    <source>
        <dbReference type="RefSeq" id="XP_021845722.2"/>
    </source>
</evidence>
<dbReference type="GeneID" id="110785568"/>
<reference evidence="6" key="2">
    <citation type="submission" date="2025-08" db="UniProtKB">
        <authorList>
            <consortium name="RefSeq"/>
        </authorList>
    </citation>
    <scope>IDENTIFICATION</scope>
    <source>
        <tissue evidence="6">Leaf</tissue>
    </source>
</reference>
<dbReference type="KEGG" id="soe:110785568"/>
<organism evidence="5 6">
    <name type="scientific">Spinacia oleracea</name>
    <name type="common">Spinach</name>
    <dbReference type="NCBI Taxonomy" id="3562"/>
    <lineage>
        <taxon>Eukaryota</taxon>
        <taxon>Viridiplantae</taxon>
        <taxon>Streptophyta</taxon>
        <taxon>Embryophyta</taxon>
        <taxon>Tracheophyta</taxon>
        <taxon>Spermatophyta</taxon>
        <taxon>Magnoliopsida</taxon>
        <taxon>eudicotyledons</taxon>
        <taxon>Gunneridae</taxon>
        <taxon>Pentapetalae</taxon>
        <taxon>Caryophyllales</taxon>
        <taxon>Chenopodiaceae</taxon>
        <taxon>Chenopodioideae</taxon>
        <taxon>Anserineae</taxon>
        <taxon>Spinacia</taxon>
    </lineage>
</organism>
<dbReference type="GO" id="GO:0005506">
    <property type="term" value="F:iron ion binding"/>
    <property type="evidence" value="ECO:0007669"/>
    <property type="project" value="InterPro"/>
</dbReference>
<dbReference type="GO" id="GO:0020037">
    <property type="term" value="F:heme binding"/>
    <property type="evidence" value="ECO:0007669"/>
    <property type="project" value="InterPro"/>
</dbReference>
<dbReference type="InterPro" id="IPR002401">
    <property type="entry name" value="Cyt_P450_E_grp-I"/>
</dbReference>
<dbReference type="GO" id="GO:0102373">
    <property type="term" value="F:beta-amyrin 28-monooxygenase activity"/>
    <property type="evidence" value="ECO:0007669"/>
    <property type="project" value="UniProtKB-EC"/>
</dbReference>
<dbReference type="RefSeq" id="XP_021845722.2">
    <property type="nucleotide sequence ID" value="XM_021990030.2"/>
</dbReference>
<dbReference type="CDD" id="cd11043">
    <property type="entry name" value="CYP90-like"/>
    <property type="match status" value="1"/>
</dbReference>
<dbReference type="GO" id="GO:0016125">
    <property type="term" value="P:sterol metabolic process"/>
    <property type="evidence" value="ECO:0007669"/>
    <property type="project" value="TreeGrafter"/>
</dbReference>
<dbReference type="InterPro" id="IPR036396">
    <property type="entry name" value="Cyt_P450_sf"/>
</dbReference>
<dbReference type="GO" id="GO:0016104">
    <property type="term" value="P:triterpenoid biosynthetic process"/>
    <property type="evidence" value="ECO:0007669"/>
    <property type="project" value="UniProtKB-ARBA"/>
</dbReference>
<dbReference type="InterPro" id="IPR001128">
    <property type="entry name" value="Cyt_P450"/>
</dbReference>
<keyword evidence="4" id="KW-0812">Transmembrane</keyword>
<keyword evidence="5" id="KW-1185">Reference proteome</keyword>
<keyword evidence="3" id="KW-0349">Heme</keyword>
<keyword evidence="1 3" id="KW-0479">Metal-binding</keyword>
<evidence type="ECO:0000256" key="4">
    <source>
        <dbReference type="SAM" id="Phobius"/>
    </source>
</evidence>
<dbReference type="GO" id="GO:0004497">
    <property type="term" value="F:monooxygenase activity"/>
    <property type="evidence" value="ECO:0000318"/>
    <property type="project" value="GO_Central"/>
</dbReference>
<protein>
    <submittedName>
        <fullName evidence="6">Beta-amyrin 6-beta-monooxygenase</fullName>
    </submittedName>
</protein>
<feature type="binding site" description="axial binding residue" evidence="3">
    <location>
        <position position="423"/>
    </location>
    <ligand>
        <name>heme</name>
        <dbReference type="ChEBI" id="CHEBI:30413"/>
    </ligand>
    <ligandPart>
        <name>Fe</name>
        <dbReference type="ChEBI" id="CHEBI:18248"/>
    </ligandPart>
</feature>
<dbReference type="GO" id="GO:0016020">
    <property type="term" value="C:membrane"/>
    <property type="evidence" value="ECO:0007669"/>
    <property type="project" value="UniProtKB-SubCell"/>
</dbReference>
<dbReference type="PRINTS" id="PR00463">
    <property type="entry name" value="EP450I"/>
</dbReference>
<name>A0A9R0IAR1_SPIOL</name>
<comment type="cofactor">
    <cofactor evidence="3">
        <name>heme</name>
        <dbReference type="ChEBI" id="CHEBI:30413"/>
    </cofactor>
</comment>
<feature type="transmembrane region" description="Helical" evidence="4">
    <location>
        <begin position="281"/>
        <end position="301"/>
    </location>
</feature>
<sequence length="475" mass="54773">MDSTFVVIFSSLILTIISIIFFKTKKSSKLNLPPGKYGWPLYGETIEYISKPEAFMRDRMAKYSKEIFKTSVLGEKVAILCGHSGHKFLYSNDTKLFQFWMPPSLASALSVKDDDKNSTSSKLLHEQLHKFLKMESLQHFVPIMDTKARHHFETFWCPFQQVKVQPLTKHFTFMLTCCLFIKYSNEEQVKELAKPFFDLHEGTMSESVSLPFYSAKKRQETVQKKIISIIKERQLELINKGGSKNNDDGIGGGFQDLLTRVLITASHEIDEKVIAGIINSLLFASFYTISTAITFIVYYLADHPHVYHKVLQEHLEIARSKKDGELLNWKDIQKMKYSWNVACESMRLRPPALGSFREVLNDFTYAGFRVPKGWKVAWNVYSTHKDPKYFPDPEKFEPSRFEGNNNPLPPYAYVPFGGGPFMCGGKEYARIEILVFLHNLVTRFKFSRVNPMEEIIYTPIPTPLQGLPIHLQKIN</sequence>
<dbReference type="Proteomes" id="UP000813463">
    <property type="component" value="Chromosome 2"/>
</dbReference>
<accession>A0A9R0IAR1</accession>
<evidence type="ECO:0000256" key="3">
    <source>
        <dbReference type="PIRSR" id="PIRSR602401-1"/>
    </source>
</evidence>
<proteinExistence type="predicted"/>
<dbReference type="PRINTS" id="PR00385">
    <property type="entry name" value="P450"/>
</dbReference>
<dbReference type="PANTHER" id="PTHR24286:SF53">
    <property type="entry name" value="BETA-AMYRIN 28-OXIDASE-LIKE"/>
    <property type="match status" value="1"/>
</dbReference>
<dbReference type="SUPFAM" id="SSF48264">
    <property type="entry name" value="Cytochrome P450"/>
    <property type="match status" value="1"/>
</dbReference>
<evidence type="ECO:0000313" key="5">
    <source>
        <dbReference type="Proteomes" id="UP000813463"/>
    </source>
</evidence>
<keyword evidence="4" id="KW-1133">Transmembrane helix</keyword>
<gene>
    <name evidence="6" type="primary">LOC110785568</name>
</gene>
<feature type="transmembrane region" description="Helical" evidence="4">
    <location>
        <begin position="6"/>
        <end position="22"/>
    </location>
</feature>
<evidence type="ECO:0000256" key="1">
    <source>
        <dbReference type="ARBA" id="ARBA00022723"/>
    </source>
</evidence>
<evidence type="ECO:0000256" key="2">
    <source>
        <dbReference type="ARBA" id="ARBA00023004"/>
    </source>
</evidence>
<dbReference type="AlphaFoldDB" id="A0A9R0IAR1"/>
<keyword evidence="2 3" id="KW-0408">Iron</keyword>
<reference evidence="5" key="1">
    <citation type="journal article" date="2021" name="Nat. Commun.">
        <title>Genomic analyses provide insights into spinach domestication and the genetic basis of agronomic traits.</title>
        <authorList>
            <person name="Cai X."/>
            <person name="Sun X."/>
            <person name="Xu C."/>
            <person name="Sun H."/>
            <person name="Wang X."/>
            <person name="Ge C."/>
            <person name="Zhang Z."/>
            <person name="Wang Q."/>
            <person name="Fei Z."/>
            <person name="Jiao C."/>
            <person name="Wang Q."/>
        </authorList>
    </citation>
    <scope>NUCLEOTIDE SEQUENCE [LARGE SCALE GENOMIC DNA]</scope>
    <source>
        <strain evidence="5">cv. Varoflay</strain>
    </source>
</reference>
<dbReference type="GO" id="GO:0016135">
    <property type="term" value="P:saponin biosynthetic process"/>
    <property type="evidence" value="ECO:0007669"/>
    <property type="project" value="UniProtKB-ARBA"/>
</dbReference>
<dbReference type="Pfam" id="PF00067">
    <property type="entry name" value="p450"/>
    <property type="match status" value="1"/>
</dbReference>
<dbReference type="PANTHER" id="PTHR24286">
    <property type="entry name" value="CYTOCHROME P450 26"/>
    <property type="match status" value="1"/>
</dbReference>
<dbReference type="Gene3D" id="1.10.630.10">
    <property type="entry name" value="Cytochrome P450"/>
    <property type="match status" value="1"/>
</dbReference>
<keyword evidence="4" id="KW-0472">Membrane</keyword>